<dbReference type="Proteomes" id="UP001209540">
    <property type="component" value="Unassembled WGS sequence"/>
</dbReference>
<keyword evidence="2" id="KW-1185">Reference proteome</keyword>
<reference evidence="1" key="2">
    <citation type="submission" date="2023-02" db="EMBL/GenBank/DDBJ databases">
        <authorList>
            <consortium name="DOE Joint Genome Institute"/>
            <person name="Mondo S.J."/>
            <person name="Chang Y."/>
            <person name="Wang Y."/>
            <person name="Ahrendt S."/>
            <person name="Andreopoulos W."/>
            <person name="Barry K."/>
            <person name="Beard J."/>
            <person name="Benny G.L."/>
            <person name="Blankenship S."/>
            <person name="Bonito G."/>
            <person name="Cuomo C."/>
            <person name="Desiro A."/>
            <person name="Gervers K.A."/>
            <person name="Hundley H."/>
            <person name="Kuo A."/>
            <person name="LaButti K."/>
            <person name="Lang B.F."/>
            <person name="Lipzen A."/>
            <person name="O'Donnell K."/>
            <person name="Pangilinan J."/>
            <person name="Reynolds N."/>
            <person name="Sandor L."/>
            <person name="Smith M.W."/>
            <person name="Tsang A."/>
            <person name="Grigoriev I.V."/>
            <person name="Stajich J.E."/>
            <person name="Spatafora J.W."/>
        </authorList>
    </citation>
    <scope>NUCLEOTIDE SEQUENCE</scope>
    <source>
        <strain evidence="1">RSA 2281</strain>
    </source>
</reference>
<name>A0AAD5JY34_9FUNG</name>
<sequence>MHHNTNLINTSLLRKNVIRQRALLEPRTAVVLLTLRAPSTNPLKIYNSKMSSDNLWNWRFFGEIFFGDFQKRNGDFHSCSRCEEQLKFLLLQDTTNSNIACARPLKREIENNLASRHRYVLCSHHLNYDTREGSIFFTGPERRFVSIQYGDVEEERYWQWYKERIFRLLNGLGGLASRDT</sequence>
<reference evidence="1" key="1">
    <citation type="journal article" date="2022" name="IScience">
        <title>Evolution of zygomycete secretomes and the origins of terrestrial fungal ecologies.</title>
        <authorList>
            <person name="Chang Y."/>
            <person name="Wang Y."/>
            <person name="Mondo S."/>
            <person name="Ahrendt S."/>
            <person name="Andreopoulos W."/>
            <person name="Barry K."/>
            <person name="Beard J."/>
            <person name="Benny G.L."/>
            <person name="Blankenship S."/>
            <person name="Bonito G."/>
            <person name="Cuomo C."/>
            <person name="Desiro A."/>
            <person name="Gervers K.A."/>
            <person name="Hundley H."/>
            <person name="Kuo A."/>
            <person name="LaButti K."/>
            <person name="Lang B.F."/>
            <person name="Lipzen A."/>
            <person name="O'Donnell K."/>
            <person name="Pangilinan J."/>
            <person name="Reynolds N."/>
            <person name="Sandor L."/>
            <person name="Smith M.E."/>
            <person name="Tsang A."/>
            <person name="Grigoriev I.V."/>
            <person name="Stajich J.E."/>
            <person name="Spatafora J.W."/>
        </authorList>
    </citation>
    <scope>NUCLEOTIDE SEQUENCE</scope>
    <source>
        <strain evidence="1">RSA 2281</strain>
    </source>
</reference>
<proteinExistence type="predicted"/>
<dbReference type="AlphaFoldDB" id="A0AAD5JY34"/>
<organism evidence="1 2">
    <name type="scientific">Phascolomyces articulosus</name>
    <dbReference type="NCBI Taxonomy" id="60185"/>
    <lineage>
        <taxon>Eukaryota</taxon>
        <taxon>Fungi</taxon>
        <taxon>Fungi incertae sedis</taxon>
        <taxon>Mucoromycota</taxon>
        <taxon>Mucoromycotina</taxon>
        <taxon>Mucoromycetes</taxon>
        <taxon>Mucorales</taxon>
        <taxon>Lichtheimiaceae</taxon>
        <taxon>Phascolomyces</taxon>
    </lineage>
</organism>
<gene>
    <name evidence="1" type="ORF">BDA99DRAFT_538453</name>
</gene>
<dbReference type="EMBL" id="JAIXMP010000017">
    <property type="protein sequence ID" value="KAI9259491.1"/>
    <property type="molecule type" value="Genomic_DNA"/>
</dbReference>
<comment type="caution">
    <text evidence="1">The sequence shown here is derived from an EMBL/GenBank/DDBJ whole genome shotgun (WGS) entry which is preliminary data.</text>
</comment>
<protein>
    <submittedName>
        <fullName evidence="1">Uncharacterized protein</fullName>
    </submittedName>
</protein>
<accession>A0AAD5JY34</accession>
<evidence type="ECO:0000313" key="1">
    <source>
        <dbReference type="EMBL" id="KAI9259491.1"/>
    </source>
</evidence>
<evidence type="ECO:0000313" key="2">
    <source>
        <dbReference type="Proteomes" id="UP001209540"/>
    </source>
</evidence>